<dbReference type="EMBL" id="KQ241810">
    <property type="protein sequence ID" value="KNC83770.1"/>
    <property type="molecule type" value="Genomic_DNA"/>
</dbReference>
<dbReference type="Gene3D" id="3.30.60.90">
    <property type="match status" value="1"/>
</dbReference>
<evidence type="ECO:0000256" key="1">
    <source>
        <dbReference type="ARBA" id="ARBA00022723"/>
    </source>
</evidence>
<feature type="region of interest" description="Disordered" evidence="5">
    <location>
        <begin position="165"/>
        <end position="193"/>
    </location>
</feature>
<accession>A0A0L0G3Z3</accession>
<gene>
    <name evidence="7" type="ORF">SARC_03994</name>
</gene>
<dbReference type="Pfam" id="PF00564">
    <property type="entry name" value="PB1"/>
    <property type="match status" value="1"/>
</dbReference>
<dbReference type="PANTHER" id="PTHR20930:SF0">
    <property type="entry name" value="PROTEIN ILRUN"/>
    <property type="match status" value="1"/>
</dbReference>
<dbReference type="PROSITE" id="PS50135">
    <property type="entry name" value="ZF_ZZ_2"/>
    <property type="match status" value="1"/>
</dbReference>
<dbReference type="Proteomes" id="UP000054560">
    <property type="component" value="Unassembled WGS sequence"/>
</dbReference>
<keyword evidence="1" id="KW-0479">Metal-binding</keyword>
<dbReference type="CDD" id="cd05992">
    <property type="entry name" value="PB1"/>
    <property type="match status" value="1"/>
</dbReference>
<dbReference type="PROSITE" id="PS01357">
    <property type="entry name" value="ZF_ZZ_1"/>
    <property type="match status" value="1"/>
</dbReference>
<sequence>MNYSSMMSIKVQSDLYGNIKRFNAHSWGHLRTQISRLYNLPSFRAKYADDEGDYVTIVCEADFCEARDSLAKLHDKLRVFVYVDEISHTPKMAQPVVKCVRDSDVGLCAKGDMEGGGLAAGQPIRNSSLKNMNTNSSDVVSASKTETLCFDAQFETAQHAVGVTEKEGSTIASPERNPISATEKHSEASPALCNKGSDIGEDVPIDEERVQVNALLTNMVKSVTMAHVDEIVDDIGRSVQQSVGKLVQQVDTEDLACSMQRLMRGVLNPGLVKKLETPSQSSDNPANPTRGDVAAGVAGNTNRSAAVETTQSNVLSGSAIEGERNVSSFTLNASGSNVAEDLCAHPGVKCDVCDTYILGVRFKCFVCADFDLCATCMATTGHSPDHVLYLIRRPLTHETRSEIKSAEQLSTRRRSCGRRGGRGMCGSVARGGRGRGGRGMGMGMGMCMGMGMGMGPMAARGRGVGIGRGWFGWDKWAPAGAGPLSNTSTDTDAQAFASAVPVTPVPVLGNETLCAVAAEVAAASERGSANTGSTADTGEASDVSAKCTRTKTPLPSRCTRRDRRFRGRRTTSSSQPPKAAKITATPIPKEQSVSEPFAGVQDPQMRPPLPKTPPPVLSTTTPDALPTAIPLVLPSATHPQSLLQPLVQPLTPTQTGTGTLTVTRTSTPTGGSQVEAPRSWRDWDSQWQQFVDRNKENVVKAREEGGVFEADTSTEPIVKESTAAVRELDVRSSRIYPSVDDVVTHNSEHDEVFSAYSTPTAVARGNKPFEKTGEGSDLHDTEATAKPVSGWRLYPSVGEDWSSGADDAWYDETGHAIAGVASPAGDVEDGFEVL</sequence>
<dbReference type="GO" id="GO:0008270">
    <property type="term" value="F:zinc ion binding"/>
    <property type="evidence" value="ECO:0007669"/>
    <property type="project" value="UniProtKB-KW"/>
</dbReference>
<dbReference type="CDD" id="cd02340">
    <property type="entry name" value="ZZ_NBR1_like"/>
    <property type="match status" value="1"/>
</dbReference>
<dbReference type="InterPro" id="IPR000270">
    <property type="entry name" value="PB1_dom"/>
</dbReference>
<name>A0A0L0G3Z3_9EUKA</name>
<evidence type="ECO:0000256" key="5">
    <source>
        <dbReference type="SAM" id="MobiDB-lite"/>
    </source>
</evidence>
<feature type="region of interest" description="Disordered" evidence="5">
    <location>
        <begin position="274"/>
        <end position="296"/>
    </location>
</feature>
<dbReference type="AlphaFoldDB" id="A0A0L0G3Z3"/>
<feature type="domain" description="ZZ-type" evidence="6">
    <location>
        <begin position="345"/>
        <end position="396"/>
    </location>
</feature>
<feature type="compositionally biased region" description="Polar residues" evidence="5">
    <location>
        <begin position="277"/>
        <end position="287"/>
    </location>
</feature>
<dbReference type="SMART" id="SM00666">
    <property type="entry name" value="PB1"/>
    <property type="match status" value="1"/>
</dbReference>
<dbReference type="InterPro" id="IPR043145">
    <property type="entry name" value="Znf_ZZ_sf"/>
</dbReference>
<dbReference type="SMART" id="SM00291">
    <property type="entry name" value="ZnF_ZZ"/>
    <property type="match status" value="1"/>
</dbReference>
<evidence type="ECO:0000259" key="6">
    <source>
        <dbReference type="PROSITE" id="PS50135"/>
    </source>
</evidence>
<evidence type="ECO:0000256" key="4">
    <source>
        <dbReference type="PROSITE-ProRule" id="PRU00228"/>
    </source>
</evidence>
<dbReference type="GeneID" id="25904498"/>
<protein>
    <recommendedName>
        <fullName evidence="6">ZZ-type domain-containing protein</fullName>
    </recommendedName>
</protein>
<feature type="compositionally biased region" description="Basic residues" evidence="5">
    <location>
        <begin position="558"/>
        <end position="569"/>
    </location>
</feature>
<evidence type="ECO:0000256" key="3">
    <source>
        <dbReference type="ARBA" id="ARBA00022833"/>
    </source>
</evidence>
<dbReference type="RefSeq" id="XP_014157672.1">
    <property type="nucleotide sequence ID" value="XM_014302197.1"/>
</dbReference>
<feature type="compositionally biased region" description="Low complexity" evidence="5">
    <location>
        <begin position="649"/>
        <end position="671"/>
    </location>
</feature>
<dbReference type="STRING" id="667725.A0A0L0G3Z3"/>
<evidence type="ECO:0000256" key="2">
    <source>
        <dbReference type="ARBA" id="ARBA00022771"/>
    </source>
</evidence>
<evidence type="ECO:0000313" key="7">
    <source>
        <dbReference type="EMBL" id="KNC83770.1"/>
    </source>
</evidence>
<proteinExistence type="predicted"/>
<dbReference type="PANTHER" id="PTHR20930">
    <property type="entry name" value="OVARIAN CARCINOMA ANTIGEN CA125-RELATED"/>
    <property type="match status" value="1"/>
</dbReference>
<reference evidence="7 8" key="1">
    <citation type="submission" date="2011-02" db="EMBL/GenBank/DDBJ databases">
        <title>The Genome Sequence of Sphaeroforma arctica JP610.</title>
        <authorList>
            <consortium name="The Broad Institute Genome Sequencing Platform"/>
            <person name="Russ C."/>
            <person name="Cuomo C."/>
            <person name="Young S.K."/>
            <person name="Zeng Q."/>
            <person name="Gargeya S."/>
            <person name="Alvarado L."/>
            <person name="Berlin A."/>
            <person name="Chapman S.B."/>
            <person name="Chen Z."/>
            <person name="Freedman E."/>
            <person name="Gellesch M."/>
            <person name="Goldberg J."/>
            <person name="Griggs A."/>
            <person name="Gujja S."/>
            <person name="Heilman E."/>
            <person name="Heiman D."/>
            <person name="Howarth C."/>
            <person name="Mehta T."/>
            <person name="Neiman D."/>
            <person name="Pearson M."/>
            <person name="Roberts A."/>
            <person name="Saif S."/>
            <person name="Shea T."/>
            <person name="Shenoy N."/>
            <person name="Sisk P."/>
            <person name="Stolte C."/>
            <person name="Sykes S."/>
            <person name="White J."/>
            <person name="Yandava C."/>
            <person name="Burger G."/>
            <person name="Gray M.W."/>
            <person name="Holland P.W.H."/>
            <person name="King N."/>
            <person name="Lang F.B.F."/>
            <person name="Roger A.J."/>
            <person name="Ruiz-Trillo I."/>
            <person name="Haas B."/>
            <person name="Nusbaum C."/>
            <person name="Birren B."/>
        </authorList>
    </citation>
    <scope>NUCLEOTIDE SEQUENCE [LARGE SCALE GENOMIC DNA]</scope>
    <source>
        <strain evidence="7 8">JP610</strain>
    </source>
</reference>
<keyword evidence="8" id="KW-1185">Reference proteome</keyword>
<dbReference type="SUPFAM" id="SSF57850">
    <property type="entry name" value="RING/U-box"/>
    <property type="match status" value="1"/>
</dbReference>
<dbReference type="eggNOG" id="KOG0504">
    <property type="taxonomic scope" value="Eukaryota"/>
</dbReference>
<keyword evidence="3" id="KW-0862">Zinc</keyword>
<feature type="region of interest" description="Disordered" evidence="5">
    <location>
        <begin position="649"/>
        <end position="676"/>
    </location>
</feature>
<dbReference type="InterPro" id="IPR000433">
    <property type="entry name" value="Znf_ZZ"/>
</dbReference>
<feature type="region of interest" description="Disordered" evidence="5">
    <location>
        <begin position="524"/>
        <end position="608"/>
    </location>
</feature>
<evidence type="ECO:0000313" key="8">
    <source>
        <dbReference type="Proteomes" id="UP000054560"/>
    </source>
</evidence>
<dbReference type="SUPFAM" id="SSF54277">
    <property type="entry name" value="CAD &amp; PB1 domains"/>
    <property type="match status" value="1"/>
</dbReference>
<dbReference type="Pfam" id="PF00569">
    <property type="entry name" value="ZZ"/>
    <property type="match status" value="1"/>
</dbReference>
<organism evidence="7 8">
    <name type="scientific">Sphaeroforma arctica JP610</name>
    <dbReference type="NCBI Taxonomy" id="667725"/>
    <lineage>
        <taxon>Eukaryota</taxon>
        <taxon>Ichthyosporea</taxon>
        <taxon>Ichthyophonida</taxon>
        <taxon>Sphaeroforma</taxon>
    </lineage>
</organism>
<dbReference type="Gene3D" id="3.10.20.90">
    <property type="entry name" value="Phosphatidylinositol 3-kinase Catalytic Subunit, Chain A, domain 1"/>
    <property type="match status" value="1"/>
</dbReference>
<keyword evidence="2 4" id="KW-0863">Zinc-finger</keyword>
<dbReference type="OrthoDB" id="2122982at2759"/>